<comment type="function">
    <text evidence="3">Required for formate dehydrogenase (FDH) activity. Acts as a sulfur carrier protein that transfers sulfur from IscS to the molybdenum cofactor prior to its insertion into FDH.</text>
</comment>
<dbReference type="PANTHER" id="PTHR30592">
    <property type="entry name" value="FORMATE DEHYDROGENASE"/>
    <property type="match status" value="1"/>
</dbReference>
<dbReference type="Proteomes" id="UP000313948">
    <property type="component" value="Chromosome"/>
</dbReference>
<dbReference type="Gene3D" id="3.40.140.10">
    <property type="entry name" value="Cytidine Deaminase, domain 2"/>
    <property type="match status" value="1"/>
</dbReference>
<dbReference type="InterPro" id="IPR003786">
    <property type="entry name" value="FdhD"/>
</dbReference>
<name>A0ABX5VQG1_9MICO</name>
<dbReference type="HAMAP" id="MF_00187">
    <property type="entry name" value="FdhD"/>
    <property type="match status" value="1"/>
</dbReference>
<protein>
    <recommendedName>
        <fullName evidence="3">Sulfur carrier protein FdhD</fullName>
    </recommendedName>
</protein>
<evidence type="ECO:0000313" key="4">
    <source>
        <dbReference type="EMBL" id="QDB80293.1"/>
    </source>
</evidence>
<gene>
    <name evidence="3 4" type="primary">fdhD</name>
    <name evidence="4" type="ORF">FE251_13570</name>
</gene>
<comment type="similarity">
    <text evidence="3">Belongs to the FdhD family.</text>
</comment>
<reference evidence="4 5" key="1">
    <citation type="submission" date="2019-05" db="EMBL/GenBank/DDBJ databases">
        <title>Georgenia *** sp. nov., and Georgenia *** sp. nov., isolated from the intestinal contents of plateau pika (Ochotona curzoniae) in the Qinghai-Tibet plateau of China.</title>
        <authorList>
            <person name="Tian Z."/>
        </authorList>
    </citation>
    <scope>NUCLEOTIDE SEQUENCE [LARGE SCALE GENOMIC DNA]</scope>
    <source>
        <strain evidence="4 5">Z294</strain>
    </source>
</reference>
<comment type="subcellular location">
    <subcellularLocation>
        <location evidence="3">Cytoplasm</location>
    </subcellularLocation>
</comment>
<keyword evidence="2 3" id="KW-0501">Molybdenum cofactor biosynthesis</keyword>
<dbReference type="PIRSF" id="PIRSF015626">
    <property type="entry name" value="FdhD"/>
    <property type="match status" value="1"/>
</dbReference>
<organism evidence="4 5">
    <name type="scientific">Georgenia wutianyii</name>
    <dbReference type="NCBI Taxonomy" id="2585135"/>
    <lineage>
        <taxon>Bacteria</taxon>
        <taxon>Bacillati</taxon>
        <taxon>Actinomycetota</taxon>
        <taxon>Actinomycetes</taxon>
        <taxon>Micrococcales</taxon>
        <taxon>Bogoriellaceae</taxon>
        <taxon>Georgenia</taxon>
    </lineage>
</organism>
<dbReference type="PANTHER" id="PTHR30592:SF1">
    <property type="entry name" value="SULFUR CARRIER PROTEIN FDHD"/>
    <property type="match status" value="1"/>
</dbReference>
<keyword evidence="1 3" id="KW-0963">Cytoplasm</keyword>
<dbReference type="NCBIfam" id="TIGR00129">
    <property type="entry name" value="fdhD_narQ"/>
    <property type="match status" value="1"/>
</dbReference>
<proteinExistence type="inferred from homology"/>
<dbReference type="NCBIfam" id="NF001943">
    <property type="entry name" value="PRK00724.1-2"/>
    <property type="match status" value="1"/>
</dbReference>
<accession>A0ABX5VQG1</accession>
<evidence type="ECO:0000313" key="5">
    <source>
        <dbReference type="Proteomes" id="UP000313948"/>
    </source>
</evidence>
<dbReference type="Pfam" id="PF02634">
    <property type="entry name" value="FdhD-NarQ"/>
    <property type="match status" value="1"/>
</dbReference>
<evidence type="ECO:0000256" key="1">
    <source>
        <dbReference type="ARBA" id="ARBA00022490"/>
    </source>
</evidence>
<evidence type="ECO:0000256" key="3">
    <source>
        <dbReference type="HAMAP-Rule" id="MF_00187"/>
    </source>
</evidence>
<sequence length="277" mass="29497">MRRTRRHKVVRLSAGGASSARSDVLAGEEPMELRVDGRAWTVTMRTPGEDFDLALGFLVSEGVVWDAGHVTAISYGAGVNPDGTSSYNVVDVRLAPGVAPPDTSHERHVYVSSSCGICGTASIDAVTRVARVPVADDVRVPLGELLAMTERLRERQRLFADTGGVHAAGLFRLDDDGRAELLCLREDVGRHNAVDKVIGWALREHGLPLRRCVLQVSGRASFELVQKARMAGIAVLAAVSAPSAMSVELATEAGMTLVAFSRGDSANVYAGAERVLP</sequence>
<dbReference type="Gene3D" id="3.10.20.10">
    <property type="match status" value="1"/>
</dbReference>
<dbReference type="RefSeq" id="WP_139071878.1">
    <property type="nucleotide sequence ID" value="NZ_CP040899.1"/>
</dbReference>
<feature type="active site" description="Cysteine persulfide intermediate" evidence="3">
    <location>
        <position position="115"/>
    </location>
</feature>
<evidence type="ECO:0000256" key="2">
    <source>
        <dbReference type="ARBA" id="ARBA00023150"/>
    </source>
</evidence>
<dbReference type="EMBL" id="CP040899">
    <property type="protein sequence ID" value="QDB80293.1"/>
    <property type="molecule type" value="Genomic_DNA"/>
</dbReference>
<dbReference type="SUPFAM" id="SSF53927">
    <property type="entry name" value="Cytidine deaminase-like"/>
    <property type="match status" value="1"/>
</dbReference>
<comment type="caution">
    <text evidence="3">Lacks conserved residue(s) required for the propagation of feature annotation.</text>
</comment>
<dbReference type="InterPro" id="IPR016193">
    <property type="entry name" value="Cytidine_deaminase-like"/>
</dbReference>
<keyword evidence="5" id="KW-1185">Reference proteome</keyword>